<feature type="coiled-coil region" evidence="1">
    <location>
        <begin position="91"/>
        <end position="118"/>
    </location>
</feature>
<name>A0A9P7RWW1_9AGAR</name>
<dbReference type="Proteomes" id="UP001049176">
    <property type="component" value="Chromosome 6"/>
</dbReference>
<feature type="region of interest" description="Disordered" evidence="2">
    <location>
        <begin position="1"/>
        <end position="56"/>
    </location>
</feature>
<organism evidence="3 4">
    <name type="scientific">Marasmius oreades</name>
    <name type="common">fairy-ring Marasmius</name>
    <dbReference type="NCBI Taxonomy" id="181124"/>
    <lineage>
        <taxon>Eukaryota</taxon>
        <taxon>Fungi</taxon>
        <taxon>Dikarya</taxon>
        <taxon>Basidiomycota</taxon>
        <taxon>Agaricomycotina</taxon>
        <taxon>Agaricomycetes</taxon>
        <taxon>Agaricomycetidae</taxon>
        <taxon>Agaricales</taxon>
        <taxon>Marasmiineae</taxon>
        <taxon>Marasmiaceae</taxon>
        <taxon>Marasmius</taxon>
    </lineage>
</organism>
<evidence type="ECO:0000313" key="3">
    <source>
        <dbReference type="EMBL" id="KAG7090910.1"/>
    </source>
</evidence>
<keyword evidence="1" id="KW-0175">Coiled coil</keyword>
<dbReference type="AlphaFoldDB" id="A0A9P7RWW1"/>
<feature type="compositionally biased region" description="Polar residues" evidence="2">
    <location>
        <begin position="22"/>
        <end position="56"/>
    </location>
</feature>
<evidence type="ECO:0000313" key="4">
    <source>
        <dbReference type="Proteomes" id="UP001049176"/>
    </source>
</evidence>
<gene>
    <name evidence="3" type="ORF">E1B28_009987</name>
</gene>
<dbReference type="RefSeq" id="XP_043007380.1">
    <property type="nucleotide sequence ID" value="XM_043154922.1"/>
</dbReference>
<protein>
    <submittedName>
        <fullName evidence="3">Uncharacterized protein</fullName>
    </submittedName>
</protein>
<accession>A0A9P7RWW1</accession>
<dbReference type="KEGG" id="more:E1B28_009987"/>
<keyword evidence="4" id="KW-1185">Reference proteome</keyword>
<dbReference type="OrthoDB" id="3219336at2759"/>
<dbReference type="EMBL" id="CM032186">
    <property type="protein sequence ID" value="KAG7090910.1"/>
    <property type="molecule type" value="Genomic_DNA"/>
</dbReference>
<proteinExistence type="predicted"/>
<comment type="caution">
    <text evidence="3">The sequence shown here is derived from an EMBL/GenBank/DDBJ whole genome shotgun (WGS) entry which is preliminary data.</text>
</comment>
<evidence type="ECO:0000256" key="2">
    <source>
        <dbReference type="SAM" id="MobiDB-lite"/>
    </source>
</evidence>
<dbReference type="GeneID" id="66079063"/>
<sequence>MNFEQPQRRPSPAMASNRPSKRSAQTRLNRNIDSQVLPPTSCQAGTKNGGKTSTNPPVLIADVIEISSDEEEVRSPPPPKRQGRLTPSVDVARLELELKRLQQENAALVCKHTESQQELEFYRKKKNSMSLDVADLEDHITCEICALKLWTPYYPTVAIRFASPVYKTGSLLLSPSICRLILISMSTKGFLSTYSI</sequence>
<evidence type="ECO:0000256" key="1">
    <source>
        <dbReference type="SAM" id="Coils"/>
    </source>
</evidence>
<reference evidence="3" key="1">
    <citation type="journal article" date="2021" name="Genome Biol. Evol.">
        <title>The assembled and annotated genome of the fairy-ring fungus Marasmius oreades.</title>
        <authorList>
            <person name="Hiltunen M."/>
            <person name="Ament-Velasquez S.L."/>
            <person name="Johannesson H."/>
        </authorList>
    </citation>
    <scope>NUCLEOTIDE SEQUENCE</scope>
    <source>
        <strain evidence="3">03SP1</strain>
    </source>
</reference>